<reference evidence="3 4" key="1">
    <citation type="submission" date="2018-03" db="EMBL/GenBank/DDBJ databases">
        <authorList>
            <person name="Guldener U."/>
        </authorList>
    </citation>
    <scope>NUCLEOTIDE SEQUENCE [LARGE SCALE GENOMIC DNA]</scope>
    <source>
        <strain evidence="3 4">NBRC100155</strain>
    </source>
</reference>
<keyword evidence="2" id="KW-1133">Transmembrane helix</keyword>
<keyword evidence="2" id="KW-0812">Transmembrane</keyword>
<evidence type="ECO:0000256" key="2">
    <source>
        <dbReference type="SAM" id="Phobius"/>
    </source>
</evidence>
<keyword evidence="2" id="KW-0472">Membrane</keyword>
<evidence type="ECO:0000313" key="3">
    <source>
        <dbReference type="EMBL" id="SPO32166.1"/>
    </source>
</evidence>
<protein>
    <submittedName>
        <fullName evidence="3">Uncharacterized protein</fullName>
    </submittedName>
</protein>
<feature type="region of interest" description="Disordered" evidence="1">
    <location>
        <begin position="1"/>
        <end position="20"/>
    </location>
</feature>
<gene>
    <name evidence="3" type="ORF">UTRI_02723</name>
</gene>
<accession>A0A5C3EQV4</accession>
<keyword evidence="4" id="KW-1185">Reference proteome</keyword>
<feature type="transmembrane region" description="Helical" evidence="2">
    <location>
        <begin position="78"/>
        <end position="95"/>
    </location>
</feature>
<sequence>MDWNMSSHKRSAGPSLENVSSQAFLSQTTNIEQSRSHYQNRAWQSLCQQRQGIVEISGLCLHQGHLGVKKRIPANVEVCPYLEILCLLLAGYALMLTDTFDLSKTGKSVRDSIGYPLLITTSR</sequence>
<proteinExistence type="predicted"/>
<dbReference type="Proteomes" id="UP000324022">
    <property type="component" value="Unassembled WGS sequence"/>
</dbReference>
<dbReference type="AlphaFoldDB" id="A0A5C3EQV4"/>
<evidence type="ECO:0000313" key="4">
    <source>
        <dbReference type="Proteomes" id="UP000324022"/>
    </source>
</evidence>
<dbReference type="EMBL" id="OOIN01000043">
    <property type="protein sequence ID" value="SPO32166.1"/>
    <property type="molecule type" value="Genomic_DNA"/>
</dbReference>
<evidence type="ECO:0000256" key="1">
    <source>
        <dbReference type="SAM" id="MobiDB-lite"/>
    </source>
</evidence>
<organism evidence="3 4">
    <name type="scientific">Ustilago trichophora</name>
    <dbReference type="NCBI Taxonomy" id="86804"/>
    <lineage>
        <taxon>Eukaryota</taxon>
        <taxon>Fungi</taxon>
        <taxon>Dikarya</taxon>
        <taxon>Basidiomycota</taxon>
        <taxon>Ustilaginomycotina</taxon>
        <taxon>Ustilaginomycetes</taxon>
        <taxon>Ustilaginales</taxon>
        <taxon>Ustilaginaceae</taxon>
        <taxon>Ustilago</taxon>
    </lineage>
</organism>
<name>A0A5C3EQV4_9BASI</name>